<evidence type="ECO:0000313" key="3">
    <source>
        <dbReference type="EMBL" id="QQG35218.1"/>
    </source>
</evidence>
<protein>
    <submittedName>
        <fullName evidence="3">Transcription antitermination protein NusB</fullName>
    </submittedName>
</protein>
<proteinExistence type="predicted"/>
<dbReference type="GO" id="GO:0003723">
    <property type="term" value="F:RNA binding"/>
    <property type="evidence" value="ECO:0007669"/>
    <property type="project" value="UniProtKB-KW"/>
</dbReference>
<organism evidence="3 4">
    <name type="scientific">Micavibrio aeruginosavorus</name>
    <dbReference type="NCBI Taxonomy" id="349221"/>
    <lineage>
        <taxon>Bacteria</taxon>
        <taxon>Pseudomonadati</taxon>
        <taxon>Bdellovibrionota</taxon>
        <taxon>Bdellovibrionia</taxon>
        <taxon>Bdellovibrionales</taxon>
        <taxon>Pseudobdellovibrionaceae</taxon>
        <taxon>Micavibrio</taxon>
    </lineage>
</organism>
<dbReference type="SUPFAM" id="SSF48013">
    <property type="entry name" value="NusB-like"/>
    <property type="match status" value="1"/>
</dbReference>
<evidence type="ECO:0000313" key="4">
    <source>
        <dbReference type="Proteomes" id="UP000595362"/>
    </source>
</evidence>
<accession>A0A7T5R0F7</accession>
<dbReference type="Pfam" id="PF01029">
    <property type="entry name" value="NusB"/>
    <property type="match status" value="1"/>
</dbReference>
<keyword evidence="1" id="KW-0694">RNA-binding</keyword>
<evidence type="ECO:0000259" key="2">
    <source>
        <dbReference type="Pfam" id="PF01029"/>
    </source>
</evidence>
<dbReference type="Gene3D" id="1.10.940.10">
    <property type="entry name" value="NusB-like"/>
    <property type="match status" value="1"/>
</dbReference>
<reference evidence="3 4" key="1">
    <citation type="submission" date="2020-07" db="EMBL/GenBank/DDBJ databases">
        <title>Huge and variable diversity of episymbiotic CPR bacteria and DPANN archaea in groundwater ecosystems.</title>
        <authorList>
            <person name="He C.Y."/>
            <person name="Keren R."/>
            <person name="Whittaker M."/>
            <person name="Farag I.F."/>
            <person name="Doudna J."/>
            <person name="Cate J.H.D."/>
            <person name="Banfield J.F."/>
        </authorList>
    </citation>
    <scope>NUCLEOTIDE SEQUENCE [LARGE SCALE GENOMIC DNA]</scope>
    <source>
        <strain evidence="3">NC_groundwater_70_Ag_B-0.1um_54_66</strain>
    </source>
</reference>
<dbReference type="AlphaFoldDB" id="A0A7T5R0F7"/>
<dbReference type="EMBL" id="CP066681">
    <property type="protein sequence ID" value="QQG35218.1"/>
    <property type="molecule type" value="Genomic_DNA"/>
</dbReference>
<dbReference type="GO" id="GO:0006355">
    <property type="term" value="P:regulation of DNA-templated transcription"/>
    <property type="evidence" value="ECO:0007669"/>
    <property type="project" value="InterPro"/>
</dbReference>
<dbReference type="Proteomes" id="UP000595362">
    <property type="component" value="Chromosome"/>
</dbReference>
<dbReference type="InterPro" id="IPR006027">
    <property type="entry name" value="NusB_RsmB_TIM44"/>
</dbReference>
<evidence type="ECO:0000256" key="1">
    <source>
        <dbReference type="ARBA" id="ARBA00022884"/>
    </source>
</evidence>
<dbReference type="InterPro" id="IPR035926">
    <property type="entry name" value="NusB-like_sf"/>
</dbReference>
<feature type="domain" description="NusB/RsmB/TIM44" evidence="2">
    <location>
        <begin position="19"/>
        <end position="152"/>
    </location>
</feature>
<gene>
    <name evidence="3" type="ORF">HYS17_06520</name>
</gene>
<sequence>MNVEAQKSEPSQNARNSVARLAAVQALYQLKNNDESVPMLIEEYRQHRLGKPLDDIEMVRPDSLLFERILKGVTEHGATVQDMLAAALNKDGQQKSVPAEPLLNAILSCGALELMAHQDVDAPIIIDDYLNITHAFYDQGEHKLVNAVLDRIKAMTRS</sequence>
<name>A0A7T5R0F7_9BACT</name>